<reference evidence="4" key="1">
    <citation type="submission" date="2023-07" db="EMBL/GenBank/DDBJ databases">
        <title>Verminephrobacter genomes.</title>
        <authorList>
            <person name="Lund M.B."/>
        </authorList>
    </citation>
    <scope>NUCLEOTIDE SEQUENCE [LARGE SCALE GENOMIC DNA]</scope>
    <source>
        <strain evidence="4">AtM5-05</strain>
    </source>
</reference>
<evidence type="ECO:0000313" key="3">
    <source>
        <dbReference type="EMBL" id="MCW5321114.1"/>
    </source>
</evidence>
<dbReference type="CDD" id="cd00158">
    <property type="entry name" value="RHOD"/>
    <property type="match status" value="1"/>
</dbReference>
<dbReference type="EMBL" id="QZCW01000001">
    <property type="protein sequence ID" value="MCW5321114.1"/>
    <property type="molecule type" value="Genomic_DNA"/>
</dbReference>
<sequence length="311" mass="33578">MKNHAAALTRALILAMAFGPSGNLAWAQPAPAGNELPQALEGIEPASGICRRDESVPGPDQALPAPVAPHGEACAITVREALPLLAKVANGDAAFIDLRPAADYHGFHIEGALNLGSSDLYAKPYWRRKKVVLVDSGKAEHALYRECARLKQAGYEQVHVLHGGMAMWLHQGQSIMGRTPSATQRAQLTHLSPAELWLESQNADHLILLDRSHAAMQSDFGAAHVLERTSPDAIRMLVDKHRKTLPKGSLISILLIADLPDSGVESIQRTLMPIPLLVYGDSREAFARQMATYKAMWVAQARGPKLPGCGL</sequence>
<name>A0ABT3KS07_9BURK</name>
<evidence type="ECO:0000259" key="2">
    <source>
        <dbReference type="PROSITE" id="PS50206"/>
    </source>
</evidence>
<dbReference type="Pfam" id="PF00581">
    <property type="entry name" value="Rhodanese"/>
    <property type="match status" value="1"/>
</dbReference>
<feature type="signal peptide" evidence="1">
    <location>
        <begin position="1"/>
        <end position="27"/>
    </location>
</feature>
<feature type="domain" description="Rhodanese" evidence="2">
    <location>
        <begin position="89"/>
        <end position="177"/>
    </location>
</feature>
<dbReference type="RefSeq" id="WP_265281758.1">
    <property type="nucleotide sequence ID" value="NZ_QZCW01000001.1"/>
</dbReference>
<evidence type="ECO:0000313" key="4">
    <source>
        <dbReference type="Proteomes" id="UP001208935"/>
    </source>
</evidence>
<feature type="chain" id="PRO_5047372419" evidence="1">
    <location>
        <begin position="28"/>
        <end position="311"/>
    </location>
</feature>
<dbReference type="PROSITE" id="PS50206">
    <property type="entry name" value="RHODANESE_3"/>
    <property type="match status" value="1"/>
</dbReference>
<dbReference type="Proteomes" id="UP001208935">
    <property type="component" value="Unassembled WGS sequence"/>
</dbReference>
<comment type="caution">
    <text evidence="3">The sequence shown here is derived from an EMBL/GenBank/DDBJ whole genome shotgun (WGS) entry which is preliminary data.</text>
</comment>
<dbReference type="SMART" id="SM00450">
    <property type="entry name" value="RHOD"/>
    <property type="match status" value="1"/>
</dbReference>
<dbReference type="InterPro" id="IPR036873">
    <property type="entry name" value="Rhodanese-like_dom_sf"/>
</dbReference>
<protein>
    <submittedName>
        <fullName evidence="3">Rhodanese-like domain-containing protein</fullName>
    </submittedName>
</protein>
<organism evidence="3 4">
    <name type="scientific">Verminephrobacter aporrectodeae subsp. tuberculatae</name>
    <dbReference type="NCBI Taxonomy" id="1110392"/>
    <lineage>
        <taxon>Bacteria</taxon>
        <taxon>Pseudomonadati</taxon>
        <taxon>Pseudomonadota</taxon>
        <taxon>Betaproteobacteria</taxon>
        <taxon>Burkholderiales</taxon>
        <taxon>Comamonadaceae</taxon>
        <taxon>Verminephrobacter</taxon>
    </lineage>
</organism>
<keyword evidence="4" id="KW-1185">Reference proteome</keyword>
<dbReference type="SUPFAM" id="SSF52821">
    <property type="entry name" value="Rhodanese/Cell cycle control phosphatase"/>
    <property type="match status" value="1"/>
</dbReference>
<evidence type="ECO:0000256" key="1">
    <source>
        <dbReference type="SAM" id="SignalP"/>
    </source>
</evidence>
<dbReference type="InterPro" id="IPR001763">
    <property type="entry name" value="Rhodanese-like_dom"/>
</dbReference>
<keyword evidence="1" id="KW-0732">Signal</keyword>
<proteinExistence type="predicted"/>
<dbReference type="Gene3D" id="3.40.250.10">
    <property type="entry name" value="Rhodanese-like domain"/>
    <property type="match status" value="1"/>
</dbReference>
<accession>A0ABT3KS07</accession>
<gene>
    <name evidence="3" type="ORF">D5039_08055</name>
</gene>